<feature type="region of interest" description="Disordered" evidence="1">
    <location>
        <begin position="192"/>
        <end position="221"/>
    </location>
</feature>
<feature type="compositionally biased region" description="Low complexity" evidence="1">
    <location>
        <begin position="756"/>
        <end position="771"/>
    </location>
</feature>
<gene>
    <name evidence="2" type="ORF">PHSY_002520</name>
</gene>
<dbReference type="RefSeq" id="XP_012188534.1">
    <property type="nucleotide sequence ID" value="XM_012333144.1"/>
</dbReference>
<evidence type="ECO:0000313" key="3">
    <source>
        <dbReference type="Proteomes" id="UP000014071"/>
    </source>
</evidence>
<organism evidence="2 3">
    <name type="scientific">Pseudozyma hubeiensis (strain SY62)</name>
    <name type="common">Yeast</name>
    <dbReference type="NCBI Taxonomy" id="1305764"/>
    <lineage>
        <taxon>Eukaryota</taxon>
        <taxon>Fungi</taxon>
        <taxon>Dikarya</taxon>
        <taxon>Basidiomycota</taxon>
        <taxon>Ustilaginomycotina</taxon>
        <taxon>Ustilaginomycetes</taxon>
        <taxon>Ustilaginales</taxon>
        <taxon>Ustilaginaceae</taxon>
        <taxon>Pseudozyma</taxon>
    </lineage>
</organism>
<name>R9P1F6_PSEHS</name>
<dbReference type="OrthoDB" id="10461507at2759"/>
<feature type="region of interest" description="Disordered" evidence="1">
    <location>
        <begin position="472"/>
        <end position="523"/>
    </location>
</feature>
<keyword evidence="3" id="KW-1185">Reference proteome</keyword>
<evidence type="ECO:0000256" key="1">
    <source>
        <dbReference type="SAM" id="MobiDB-lite"/>
    </source>
</evidence>
<feature type="compositionally biased region" description="Polar residues" evidence="1">
    <location>
        <begin position="137"/>
        <end position="147"/>
    </location>
</feature>
<proteinExistence type="predicted"/>
<evidence type="ECO:0000313" key="2">
    <source>
        <dbReference type="EMBL" id="GAC94947.1"/>
    </source>
</evidence>
<feature type="compositionally biased region" description="Low complexity" evidence="1">
    <location>
        <begin position="198"/>
        <end position="209"/>
    </location>
</feature>
<protein>
    <submittedName>
        <fullName evidence="2">Uncharacterized protein</fullName>
    </submittedName>
</protein>
<dbReference type="HOGENOM" id="CLU_323681_0_0_1"/>
<feature type="compositionally biased region" description="Polar residues" evidence="1">
    <location>
        <begin position="682"/>
        <end position="709"/>
    </location>
</feature>
<feature type="region of interest" description="Disordered" evidence="1">
    <location>
        <begin position="118"/>
        <end position="178"/>
    </location>
</feature>
<feature type="compositionally biased region" description="Low complexity" evidence="1">
    <location>
        <begin position="722"/>
        <end position="747"/>
    </location>
</feature>
<feature type="region of interest" description="Disordered" evidence="1">
    <location>
        <begin position="46"/>
        <end position="88"/>
    </location>
</feature>
<feature type="region of interest" description="Disordered" evidence="1">
    <location>
        <begin position="598"/>
        <end position="624"/>
    </location>
</feature>
<feature type="compositionally biased region" description="Basic and acidic residues" evidence="1">
    <location>
        <begin position="812"/>
        <end position="823"/>
    </location>
</feature>
<dbReference type="AlphaFoldDB" id="R9P1F6"/>
<sequence length="893" mass="96388">MSCPMSFPLDNELQKRDTTLFGFPLFAPSATTISHKRRQLDAVASAYNPPSRSAPKPPSTPIDFFHRHTPRPPSPQSTSDTIVTRKTASVTKSQDARLDLSPLSMLFEAIIADVDGDENAKEGEGIDRESVSDRCNVGTTDTSSEATSKGSLGGGGVKRGWEGDTFPCSPGHTDTSSVMLSNMSRSLAHDVSRVQAYRSSRGSATRSSRINTHRSAKSTVLPTSNRISDHQAFPYKSRLSLTTSTLRSSSISDPITPQPEESFPLLHAPLSRPVSSTLSTATFPTLLPLTPTSPIINIGTMLDSTLTSLLAHHAQFSPPPMHPGQDSLLFSSFPTARGASVSRSERQTHESGIVDTNHLQLAPPPRDSFGTVWNPSPPPTATTATAVDRSLRVSPPRPARPAHCRDTLEDFTPFTVSPVAFQSPCLKSIRKAPREYLRLETKGRESVEEVQQVAKKREGAEKELKKFKLAPAPPAIPRKASGRKSAARTGKNGEKDFAAAKSSSAVAKEVDVQGGKSRVADDGRWRSSALSVQTFVSALSVLDTVDYNDVPLYTNRSVANEREQQVESKTRGVHEPVQLKDEPMEVLNTIASPAQLAPLRRPPYKQTRCQPSKPPPPQVAKKPSLIRKLSASLRMSPRPTIKNVHVGGATDYSKLPLDFPPTSIVIPPPYSAPPTRRPTINVVRSNPSLSGVSTHPHPTTSVRMRSFSHTSAPSPTPRPRKPSSSSTPPSTTKTRTLASTSSTAAVALKPSLKRNASLSSTGTTHTSASHSSRLKRRPSRTTIVGSASECVGEIRAKKSVTFGGVIRIGSMEKDKEEKEKEKEEEKEEEDGELREMLCGGRKIGPDPEEVVEIERSEQEVAGGAGTQSDYVSSIKGLLGSFTSAIGGWRRSPS</sequence>
<feature type="region of interest" description="Disordered" evidence="1">
    <location>
        <begin position="812"/>
        <end position="846"/>
    </location>
</feature>
<dbReference type="Proteomes" id="UP000014071">
    <property type="component" value="Unassembled WGS sequence"/>
</dbReference>
<reference evidence="3" key="1">
    <citation type="journal article" date="2013" name="Genome Announc.">
        <title>Draft genome sequence of the basidiomycetous yeast-like fungus Pseudozyma hubeiensis SY62, which produces an abundant amount of the biosurfactant mannosylerythritol lipids.</title>
        <authorList>
            <person name="Konishi M."/>
            <person name="Hatada Y."/>
            <person name="Horiuchi J."/>
        </authorList>
    </citation>
    <scope>NUCLEOTIDE SEQUENCE [LARGE SCALE GENOMIC DNA]</scope>
    <source>
        <strain evidence="3">SY62</strain>
    </source>
</reference>
<dbReference type="GeneID" id="24107813"/>
<feature type="compositionally biased region" description="Basic and acidic residues" evidence="1">
    <location>
        <begin position="118"/>
        <end position="132"/>
    </location>
</feature>
<accession>R9P1F6</accession>
<dbReference type="EMBL" id="DF238787">
    <property type="protein sequence ID" value="GAC94947.1"/>
    <property type="molecule type" value="Genomic_DNA"/>
</dbReference>
<dbReference type="eggNOG" id="ENOG502TFHD">
    <property type="taxonomic scope" value="Eukaryota"/>
</dbReference>
<feature type="compositionally biased region" description="Polar residues" evidence="1">
    <location>
        <begin position="76"/>
        <end position="88"/>
    </location>
</feature>
<feature type="region of interest" description="Disordered" evidence="1">
    <location>
        <begin position="668"/>
        <end position="784"/>
    </location>
</feature>